<name>E5BGC0_9FUSO</name>
<dbReference type="Gene3D" id="2.60.40.790">
    <property type="match status" value="1"/>
</dbReference>
<protein>
    <recommendedName>
        <fullName evidence="8">arsenite-transporting ATPase</fullName>
        <ecNumber evidence="8">7.3.2.7</ecNumber>
    </recommendedName>
</protein>
<evidence type="ECO:0000313" key="12">
    <source>
        <dbReference type="Proteomes" id="UP000002975"/>
    </source>
</evidence>
<dbReference type="EMBL" id="GG657972">
    <property type="protein sequence ID" value="EFS21543.1"/>
    <property type="molecule type" value="Genomic_DNA"/>
</dbReference>
<organism evidence="11 12">
    <name type="scientific">Fusobacterium gonidiaformans 3-1-5R</name>
    <dbReference type="NCBI Taxonomy" id="469605"/>
    <lineage>
        <taxon>Bacteria</taxon>
        <taxon>Fusobacteriati</taxon>
        <taxon>Fusobacteriota</taxon>
        <taxon>Fusobacteriia</taxon>
        <taxon>Fusobacteriales</taxon>
        <taxon>Fusobacteriaceae</taxon>
        <taxon>Fusobacterium</taxon>
    </lineage>
</organism>
<comment type="similarity">
    <text evidence="1">Belongs to the arsA ATPase family.</text>
</comment>
<dbReference type="RefSeq" id="WP_008801612.1">
    <property type="nucleotide sequence ID" value="NZ_GG657972.1"/>
</dbReference>
<evidence type="ECO:0000256" key="8">
    <source>
        <dbReference type="ARBA" id="ARBA00066752"/>
    </source>
</evidence>
<evidence type="ECO:0000256" key="7">
    <source>
        <dbReference type="ARBA" id="ARBA00059736"/>
    </source>
</evidence>
<dbReference type="FunFam" id="3.40.50.300:FF:001801">
    <property type="entry name" value="Putative arsenical pump-driving ATPase"/>
    <property type="match status" value="1"/>
</dbReference>
<dbReference type="GO" id="GO:0016887">
    <property type="term" value="F:ATP hydrolysis activity"/>
    <property type="evidence" value="ECO:0007669"/>
    <property type="project" value="InterPro"/>
</dbReference>
<evidence type="ECO:0000256" key="2">
    <source>
        <dbReference type="ARBA" id="ARBA00022741"/>
    </source>
</evidence>
<gene>
    <name evidence="11" type="ORF">FSBG_01040</name>
</gene>
<dbReference type="BioCyc" id="FSP469605-HMP:GTSP-1045-MONOMER"/>
<dbReference type="InterPro" id="IPR040612">
    <property type="entry name" value="ArsA_HSP20-like"/>
</dbReference>
<evidence type="ECO:0000256" key="4">
    <source>
        <dbReference type="ARBA" id="ARBA00022849"/>
    </source>
</evidence>
<dbReference type="GO" id="GO:0005524">
    <property type="term" value="F:ATP binding"/>
    <property type="evidence" value="ECO:0007669"/>
    <property type="project" value="UniProtKB-KW"/>
</dbReference>
<dbReference type="HOGENOM" id="CLU_040761_1_0_0"/>
<keyword evidence="2" id="KW-0547">Nucleotide-binding</keyword>
<dbReference type="CDD" id="cd02035">
    <property type="entry name" value="ArsA"/>
    <property type="match status" value="1"/>
</dbReference>
<evidence type="ECO:0000256" key="5">
    <source>
        <dbReference type="ARBA" id="ARBA00022967"/>
    </source>
</evidence>
<dbReference type="InterPro" id="IPR008978">
    <property type="entry name" value="HSP20-like_chaperone"/>
</dbReference>
<dbReference type="Gene3D" id="3.40.50.300">
    <property type="entry name" value="P-loop containing nucleotide triphosphate hydrolases"/>
    <property type="match status" value="1"/>
</dbReference>
<dbReference type="Proteomes" id="UP000002975">
    <property type="component" value="Unassembled WGS sequence"/>
</dbReference>
<accession>E5BGC0</accession>
<dbReference type="PANTHER" id="PTHR10803">
    <property type="entry name" value="ARSENICAL PUMP-DRIVING ATPASE ARSENITE-TRANSLOCATING ATPASE"/>
    <property type="match status" value="1"/>
</dbReference>
<dbReference type="Pfam" id="PF02374">
    <property type="entry name" value="ArsA_ATPase"/>
    <property type="match status" value="1"/>
</dbReference>
<evidence type="ECO:0000256" key="1">
    <source>
        <dbReference type="ARBA" id="ARBA00011040"/>
    </source>
</evidence>
<evidence type="ECO:0000256" key="6">
    <source>
        <dbReference type="ARBA" id="ARBA00052296"/>
    </source>
</evidence>
<evidence type="ECO:0000256" key="3">
    <source>
        <dbReference type="ARBA" id="ARBA00022840"/>
    </source>
</evidence>
<dbReference type="EC" id="7.3.2.7" evidence="8"/>
<keyword evidence="11" id="KW-0378">Hydrolase</keyword>
<dbReference type="PANTHER" id="PTHR10803:SF3">
    <property type="entry name" value="ATPASE GET3"/>
    <property type="match status" value="1"/>
</dbReference>
<feature type="domain" description="ArsA/GET3 Anion-transporting ATPase-like" evidence="9">
    <location>
        <begin position="1"/>
        <end position="303"/>
    </location>
</feature>
<dbReference type="InterPro" id="IPR016300">
    <property type="entry name" value="ATPase_ArsA/GET3"/>
</dbReference>
<dbReference type="SUPFAM" id="SSF52540">
    <property type="entry name" value="P-loop containing nucleoside triphosphate hydrolases"/>
    <property type="match status" value="1"/>
</dbReference>
<reference evidence="11 12" key="1">
    <citation type="submission" date="2009-02" db="EMBL/GenBank/DDBJ databases">
        <title>The Genome Sequence of Fusobacterium sp. 3_1_5R.</title>
        <authorList>
            <consortium name="The Broad Institute Genome Sequencing Platform"/>
            <person name="Ward D."/>
            <person name="Young S.K."/>
            <person name="Kodira C.D."/>
            <person name="Zeng Q."/>
            <person name="Koehrsen M."/>
            <person name="Alvarado L."/>
            <person name="Berlin A."/>
            <person name="Borenstein D."/>
            <person name="Chen Z."/>
            <person name="Engels R."/>
            <person name="Freedman E."/>
            <person name="Gellesch M."/>
            <person name="Goldberg J."/>
            <person name="Griggs A."/>
            <person name="Gujja S."/>
            <person name="Heiman D."/>
            <person name="Hepburn T."/>
            <person name="Howarth C."/>
            <person name="Jen D."/>
            <person name="Larson L."/>
            <person name="Lewis B."/>
            <person name="Mehta T."/>
            <person name="Park D."/>
            <person name="Pearson M."/>
            <person name="Roberts A."/>
            <person name="Saif S."/>
            <person name="Shea T."/>
            <person name="Shenoy N."/>
            <person name="Sisk P."/>
            <person name="Stolte C."/>
            <person name="Sykes S."/>
            <person name="Walk T."/>
            <person name="White J."/>
            <person name="Yandava C."/>
            <person name="Allen-Vercoe E."/>
            <person name="Strauss J."/>
            <person name="Ambrose C."/>
            <person name="Lander E."/>
            <person name="Nusbaum C."/>
            <person name="Galagan J."/>
            <person name="Birren B."/>
        </authorList>
    </citation>
    <scope>NUCLEOTIDE SEQUENCE [LARGE SCALE GENOMIC DNA]</scope>
    <source>
        <strain evidence="11 12">3_1_5R</strain>
    </source>
</reference>
<evidence type="ECO:0000259" key="9">
    <source>
        <dbReference type="Pfam" id="PF02374"/>
    </source>
</evidence>
<dbReference type="InterPro" id="IPR027417">
    <property type="entry name" value="P-loop_NTPase"/>
</dbReference>
<feature type="domain" description="ArsA HSP20-like" evidence="10">
    <location>
        <begin position="324"/>
        <end position="385"/>
    </location>
</feature>
<dbReference type="AlphaFoldDB" id="E5BGC0"/>
<keyword evidence="5" id="KW-1278">Translocase</keyword>
<proteinExistence type="inferred from homology"/>
<comment type="catalytic activity">
    <reaction evidence="6">
        <text>arsenite(in) + ATP + H2O = arsenite(out) + ADP + phosphate + H(+)</text>
        <dbReference type="Rhea" id="RHEA:11348"/>
        <dbReference type="ChEBI" id="CHEBI:15377"/>
        <dbReference type="ChEBI" id="CHEBI:15378"/>
        <dbReference type="ChEBI" id="CHEBI:29242"/>
        <dbReference type="ChEBI" id="CHEBI:30616"/>
        <dbReference type="ChEBI" id="CHEBI:43474"/>
        <dbReference type="ChEBI" id="CHEBI:456216"/>
        <dbReference type="EC" id="7.3.2.7"/>
    </reaction>
</comment>
<dbReference type="NCBIfam" id="TIGR00345">
    <property type="entry name" value="GET3_arsA_TRC40"/>
    <property type="match status" value="1"/>
</dbReference>
<keyword evidence="3" id="KW-0067">ATP-binding</keyword>
<keyword evidence="4" id="KW-0059">Arsenical resistance</keyword>
<comment type="function">
    <text evidence="7">Anion-transporting ATPase. Catalyzes the extrusion of arsenite.</text>
</comment>
<dbReference type="InterPro" id="IPR025723">
    <property type="entry name" value="ArsA/GET3_ATPase-like"/>
</dbReference>
<dbReference type="OrthoDB" id="9780677at2"/>
<dbReference type="GO" id="GO:0015446">
    <property type="term" value="F:ATPase-coupled arsenite transmembrane transporter activity"/>
    <property type="evidence" value="ECO:0007669"/>
    <property type="project" value="UniProtKB-EC"/>
</dbReference>
<dbReference type="Pfam" id="PF17886">
    <property type="entry name" value="ArsA_HSP20"/>
    <property type="match status" value="1"/>
</dbReference>
<sequence>MRIIIYTGKGGVGKTSIAAATASHLANLGKKVLLLSTDQAHSLQDSLDHPLTYYPQEVFPNLEAMEIDSTEESKKAWGNLRDYLRQIISEKANGGLEAEEALLFPGLDEVFALLQILEIYQENRYDVLIVDCAPTGQSLSMLSYSEKLTMLADTILPMVKNVNSILGSFISKKTSVPKPRDAVFEEFESLVKRLNHLEEILHDKKTSSIRIITTPEHIVLEEARRNYTWLQLYHFTVDAIYVNKIYPEKALEGYFENWKENQNKSLQIVEESFFNQKIFSLELQEEEIRGKDSLERISQLLYQGEDPSQIFYEGEEFKIEEKNGTRIFILPLPFTTKQDISVIKEEQDLLVTVLNETRRFRLPDKLQKRYISNYVLEDGKLKISMDYE</sequence>
<keyword evidence="12" id="KW-1185">Reference proteome</keyword>
<evidence type="ECO:0000313" key="11">
    <source>
        <dbReference type="EMBL" id="EFS21543.1"/>
    </source>
</evidence>
<evidence type="ECO:0000259" key="10">
    <source>
        <dbReference type="Pfam" id="PF17886"/>
    </source>
</evidence>